<feature type="compositionally biased region" description="Basic and acidic residues" evidence="1">
    <location>
        <begin position="128"/>
        <end position="140"/>
    </location>
</feature>
<name>A0A8B9QBG9_APTOW</name>
<dbReference type="Proteomes" id="UP000694424">
    <property type="component" value="Unplaced"/>
</dbReference>
<reference evidence="3" key="1">
    <citation type="submission" date="2025-08" db="UniProtKB">
        <authorList>
            <consortium name="Ensembl"/>
        </authorList>
    </citation>
    <scope>IDENTIFICATION</scope>
</reference>
<feature type="region of interest" description="Disordered" evidence="1">
    <location>
        <begin position="70"/>
        <end position="164"/>
    </location>
</feature>
<dbReference type="Ensembl" id="ENSAOWT00000025509.1">
    <property type="protein sequence ID" value="ENSAOWP00000022505.1"/>
    <property type="gene ID" value="ENSAOWG00000015207.1"/>
</dbReference>
<keyword evidence="2" id="KW-0732">Signal</keyword>
<organism evidence="3 4">
    <name type="scientific">Apteryx owenii</name>
    <name type="common">Little spotted kiwi</name>
    <dbReference type="NCBI Taxonomy" id="8824"/>
    <lineage>
        <taxon>Eukaryota</taxon>
        <taxon>Metazoa</taxon>
        <taxon>Chordata</taxon>
        <taxon>Craniata</taxon>
        <taxon>Vertebrata</taxon>
        <taxon>Euteleostomi</taxon>
        <taxon>Archelosauria</taxon>
        <taxon>Archosauria</taxon>
        <taxon>Dinosauria</taxon>
        <taxon>Saurischia</taxon>
        <taxon>Theropoda</taxon>
        <taxon>Coelurosauria</taxon>
        <taxon>Aves</taxon>
        <taxon>Palaeognathae</taxon>
        <taxon>Apterygiformes</taxon>
        <taxon>Apterygidae</taxon>
        <taxon>Apteryx</taxon>
    </lineage>
</organism>
<protein>
    <submittedName>
        <fullName evidence="3">Uncharacterized protein</fullName>
    </submittedName>
</protein>
<accession>A0A8B9QBG9</accession>
<evidence type="ECO:0000256" key="2">
    <source>
        <dbReference type="SAM" id="SignalP"/>
    </source>
</evidence>
<evidence type="ECO:0000313" key="3">
    <source>
        <dbReference type="Ensembl" id="ENSAOWP00000022505.1"/>
    </source>
</evidence>
<sequence>MRAAALPITLLLAWALLGPGGAQQCPSAGAVLRFADTHADIRVPALHRLPGALDPLYGLVRRCLDLVQQNPLPAGEPGRGDPQGGIPTGRDIRGEERQAQDGRAAGRGHRSGPAVSSCRAAPGSPERPGLREDIPGELAERGFPGAETVGMGWDGTCQLARSAG</sequence>
<evidence type="ECO:0000256" key="1">
    <source>
        <dbReference type="SAM" id="MobiDB-lite"/>
    </source>
</evidence>
<feature type="compositionally biased region" description="Basic and acidic residues" evidence="1">
    <location>
        <begin position="90"/>
        <end position="100"/>
    </location>
</feature>
<dbReference type="AlphaFoldDB" id="A0A8B9QBG9"/>
<reference evidence="3" key="2">
    <citation type="submission" date="2025-09" db="UniProtKB">
        <authorList>
            <consortium name="Ensembl"/>
        </authorList>
    </citation>
    <scope>IDENTIFICATION</scope>
</reference>
<proteinExistence type="predicted"/>
<feature type="chain" id="PRO_5034412714" evidence="2">
    <location>
        <begin position="23"/>
        <end position="164"/>
    </location>
</feature>
<evidence type="ECO:0000313" key="4">
    <source>
        <dbReference type="Proteomes" id="UP000694424"/>
    </source>
</evidence>
<feature type="signal peptide" evidence="2">
    <location>
        <begin position="1"/>
        <end position="22"/>
    </location>
</feature>
<keyword evidence="4" id="KW-1185">Reference proteome</keyword>